<dbReference type="Proteomes" id="UP001057895">
    <property type="component" value="Segment"/>
</dbReference>
<proteinExistence type="predicted"/>
<keyword evidence="2" id="KW-1185">Reference proteome</keyword>
<organism evidence="1 2">
    <name type="scientific">Escherichia phage ZL19</name>
    <dbReference type="NCBI Taxonomy" id="2914037"/>
    <lineage>
        <taxon>Viruses</taxon>
        <taxon>Duplodnaviria</taxon>
        <taxon>Heunggongvirae</taxon>
        <taxon>Uroviricota</taxon>
        <taxon>Caudoviricetes</taxon>
        <taxon>Drexlerviridae</taxon>
        <taxon>Braunvirinae</taxon>
        <taxon>Rtpvirus</taxon>
        <taxon>Rtpvirus ZL19</taxon>
    </lineage>
</organism>
<dbReference type="EMBL" id="OM258170">
    <property type="protein sequence ID" value="UMO77919.1"/>
    <property type="molecule type" value="Genomic_DNA"/>
</dbReference>
<sequence length="62" mass="6874">MKDIKTTDRSDDPLMFQVDSKTTKEHMNKLESFGIDVGASKATYADKIIKSAIQYDVGFGEG</sequence>
<evidence type="ECO:0000313" key="1">
    <source>
        <dbReference type="EMBL" id="UMO77919.1"/>
    </source>
</evidence>
<accession>A0A9E6YYX9</accession>
<reference evidence="1" key="1">
    <citation type="journal article" date="2022" name="Science">
        <title>Prokaryotic innate immunity via pattern recognition of conserved viral proteins.</title>
        <authorList>
            <person name="Gao L."/>
            <person name="Wilkinson M.E."/>
            <person name="Strecker J."/>
            <person name="Makarova K.S."/>
            <person name="Koonin E.V."/>
            <person name="Zhang F."/>
        </authorList>
    </citation>
    <scope>NUCLEOTIDE SEQUENCE</scope>
</reference>
<evidence type="ECO:0000313" key="2">
    <source>
        <dbReference type="Proteomes" id="UP001057895"/>
    </source>
</evidence>
<protein>
    <submittedName>
        <fullName evidence="1">Uncharacterized protein</fullName>
    </submittedName>
</protein>
<name>A0A9E6YYX9_9CAUD</name>